<reference evidence="8" key="1">
    <citation type="journal article" date="2019" name="Int. J. Syst. Evol. Microbiol.">
        <title>The Global Catalogue of Microorganisms (GCM) 10K type strain sequencing project: providing services to taxonomists for standard genome sequencing and annotation.</title>
        <authorList>
            <consortium name="The Broad Institute Genomics Platform"/>
            <consortium name="The Broad Institute Genome Sequencing Center for Infectious Disease"/>
            <person name="Wu L."/>
            <person name="Ma J."/>
        </authorList>
    </citation>
    <scope>NUCLEOTIDE SEQUENCE [LARGE SCALE GENOMIC DNA]</scope>
    <source>
        <strain evidence="8">JCM 17906</strain>
    </source>
</reference>
<dbReference type="SUPFAM" id="SSF48498">
    <property type="entry name" value="Tetracyclin repressor-like, C-terminal domain"/>
    <property type="match status" value="1"/>
</dbReference>
<name>A0ABP8RY25_9PSEU</name>
<dbReference type="InterPro" id="IPR036271">
    <property type="entry name" value="Tet_transcr_reg_TetR-rel_C_sf"/>
</dbReference>
<dbReference type="InterPro" id="IPR039538">
    <property type="entry name" value="BetI_C"/>
</dbReference>
<sequence length="198" mass="21431">MTTRRRAETRTRLLDAAAAVFAERGFGATSVEQVCEAAGYTRGAFYSNFSTLDELLLALFARRHTEVVAGLTAALDRLTGPTPVGDLADVVDDLVAAHLADRRWQVLQTELALHALRTPAIAPAVATQRAELRGRVGELIEHAATRAGRRITVPADELARAVLALVEGSRLQAYLDPEPVRTDRLLLTALLEQVTEAV</sequence>
<keyword evidence="1" id="KW-0678">Repressor</keyword>
<dbReference type="InterPro" id="IPR001647">
    <property type="entry name" value="HTH_TetR"/>
</dbReference>
<dbReference type="InterPro" id="IPR050109">
    <property type="entry name" value="HTH-type_TetR-like_transc_reg"/>
</dbReference>
<keyword evidence="2" id="KW-0805">Transcription regulation</keyword>
<dbReference type="Pfam" id="PF00440">
    <property type="entry name" value="TetR_N"/>
    <property type="match status" value="1"/>
</dbReference>
<evidence type="ECO:0000259" key="6">
    <source>
        <dbReference type="PROSITE" id="PS50977"/>
    </source>
</evidence>
<evidence type="ECO:0000256" key="2">
    <source>
        <dbReference type="ARBA" id="ARBA00023015"/>
    </source>
</evidence>
<dbReference type="Gene3D" id="1.10.357.10">
    <property type="entry name" value="Tetracycline Repressor, domain 2"/>
    <property type="match status" value="1"/>
</dbReference>
<evidence type="ECO:0000313" key="8">
    <source>
        <dbReference type="Proteomes" id="UP001501598"/>
    </source>
</evidence>
<dbReference type="PROSITE" id="PS50977">
    <property type="entry name" value="HTH_TETR_2"/>
    <property type="match status" value="1"/>
</dbReference>
<evidence type="ECO:0000313" key="7">
    <source>
        <dbReference type="EMBL" id="GAA4551687.1"/>
    </source>
</evidence>
<dbReference type="SUPFAM" id="SSF46689">
    <property type="entry name" value="Homeodomain-like"/>
    <property type="match status" value="1"/>
</dbReference>
<evidence type="ECO:0000256" key="5">
    <source>
        <dbReference type="PROSITE-ProRule" id="PRU00335"/>
    </source>
</evidence>
<feature type="domain" description="HTH tetR-type" evidence="6">
    <location>
        <begin position="7"/>
        <end position="67"/>
    </location>
</feature>
<keyword evidence="3 5" id="KW-0238">DNA-binding</keyword>
<keyword evidence="4" id="KW-0804">Transcription</keyword>
<comment type="caution">
    <text evidence="7">The sequence shown here is derived from an EMBL/GenBank/DDBJ whole genome shotgun (WGS) entry which is preliminary data.</text>
</comment>
<keyword evidence="8" id="KW-1185">Reference proteome</keyword>
<dbReference type="PANTHER" id="PTHR30055:SF241">
    <property type="entry name" value="TRANSCRIPTIONAL REGULATORY PROTEIN"/>
    <property type="match status" value="1"/>
</dbReference>
<dbReference type="InterPro" id="IPR009057">
    <property type="entry name" value="Homeodomain-like_sf"/>
</dbReference>
<gene>
    <name evidence="7" type="ORF">GCM10023175_44020</name>
</gene>
<dbReference type="Proteomes" id="UP001501598">
    <property type="component" value="Unassembled WGS sequence"/>
</dbReference>
<organism evidence="7 8">
    <name type="scientific">Pseudonocardia xishanensis</name>
    <dbReference type="NCBI Taxonomy" id="630995"/>
    <lineage>
        <taxon>Bacteria</taxon>
        <taxon>Bacillati</taxon>
        <taxon>Actinomycetota</taxon>
        <taxon>Actinomycetes</taxon>
        <taxon>Pseudonocardiales</taxon>
        <taxon>Pseudonocardiaceae</taxon>
        <taxon>Pseudonocardia</taxon>
    </lineage>
</organism>
<feature type="DNA-binding region" description="H-T-H motif" evidence="5">
    <location>
        <begin position="30"/>
        <end position="49"/>
    </location>
</feature>
<proteinExistence type="predicted"/>
<protein>
    <submittedName>
        <fullName evidence="7">TetR/AcrR family transcriptional regulator</fullName>
    </submittedName>
</protein>
<evidence type="ECO:0000256" key="4">
    <source>
        <dbReference type="ARBA" id="ARBA00023163"/>
    </source>
</evidence>
<evidence type="ECO:0000256" key="1">
    <source>
        <dbReference type="ARBA" id="ARBA00022491"/>
    </source>
</evidence>
<dbReference type="EMBL" id="BAABGT010000069">
    <property type="protein sequence ID" value="GAA4551687.1"/>
    <property type="molecule type" value="Genomic_DNA"/>
</dbReference>
<dbReference type="PANTHER" id="PTHR30055">
    <property type="entry name" value="HTH-TYPE TRANSCRIPTIONAL REGULATOR RUTR"/>
    <property type="match status" value="1"/>
</dbReference>
<evidence type="ECO:0000256" key="3">
    <source>
        <dbReference type="ARBA" id="ARBA00023125"/>
    </source>
</evidence>
<dbReference type="RefSeq" id="WP_345421688.1">
    <property type="nucleotide sequence ID" value="NZ_BAABGT010000069.1"/>
</dbReference>
<accession>A0ABP8RY25</accession>
<dbReference type="PRINTS" id="PR00455">
    <property type="entry name" value="HTHTETR"/>
</dbReference>
<dbReference type="Pfam" id="PF13977">
    <property type="entry name" value="TetR_C_6"/>
    <property type="match status" value="1"/>
</dbReference>